<evidence type="ECO:0000313" key="1">
    <source>
        <dbReference type="EMBL" id="KOF86691.1"/>
    </source>
</evidence>
<feature type="non-terminal residue" evidence="1">
    <location>
        <position position="1"/>
    </location>
</feature>
<dbReference type="EMBL" id="KQ418569">
    <property type="protein sequence ID" value="KOF86691.1"/>
    <property type="molecule type" value="Genomic_DNA"/>
</dbReference>
<dbReference type="AlphaFoldDB" id="A0A0L8HBP1"/>
<protein>
    <submittedName>
        <fullName evidence="1">Uncharacterized protein</fullName>
    </submittedName>
</protein>
<name>A0A0L8HBP1_OCTBM</name>
<gene>
    <name evidence="1" type="ORF">OCBIM_22018076mg</name>
</gene>
<proteinExistence type="predicted"/>
<sequence>LSIGYIFFTLCGTHKKTCHSSDVSIENEINYVCISLRWCSALRDIKLYSDTDVGSEHHLLQAVLQ</sequence>
<organism evidence="1">
    <name type="scientific">Octopus bimaculoides</name>
    <name type="common">California two-spotted octopus</name>
    <dbReference type="NCBI Taxonomy" id="37653"/>
    <lineage>
        <taxon>Eukaryota</taxon>
        <taxon>Metazoa</taxon>
        <taxon>Spiralia</taxon>
        <taxon>Lophotrochozoa</taxon>
        <taxon>Mollusca</taxon>
        <taxon>Cephalopoda</taxon>
        <taxon>Coleoidea</taxon>
        <taxon>Octopodiformes</taxon>
        <taxon>Octopoda</taxon>
        <taxon>Incirrata</taxon>
        <taxon>Octopodidae</taxon>
        <taxon>Octopus</taxon>
    </lineage>
</organism>
<reference evidence="1" key="1">
    <citation type="submission" date="2015-07" db="EMBL/GenBank/DDBJ databases">
        <title>MeaNS - Measles Nucleotide Surveillance Program.</title>
        <authorList>
            <person name="Tran T."/>
            <person name="Druce J."/>
        </authorList>
    </citation>
    <scope>NUCLEOTIDE SEQUENCE</scope>
    <source>
        <strain evidence="1">UCB-OBI-ISO-001</strain>
        <tissue evidence="1">Gonad</tissue>
    </source>
</reference>
<accession>A0A0L8HBP1</accession>